<gene>
    <name evidence="15" type="ORF">SAPINGB_P005671</name>
</gene>
<feature type="coiled-coil region" evidence="10">
    <location>
        <begin position="286"/>
        <end position="389"/>
    </location>
</feature>
<evidence type="ECO:0000256" key="3">
    <source>
        <dbReference type="ARBA" id="ARBA00018691"/>
    </source>
</evidence>
<evidence type="ECO:0000256" key="12">
    <source>
        <dbReference type="SAM" id="Phobius"/>
    </source>
</evidence>
<feature type="domain" description="Cux N-terminal" evidence="14">
    <location>
        <begin position="53"/>
        <end position="163"/>
    </location>
</feature>
<dbReference type="GeneID" id="43584485"/>
<dbReference type="PANTHER" id="PTHR14043:SF2">
    <property type="entry name" value="HOMEOBOX PROTEIN CUT"/>
    <property type="match status" value="1"/>
</dbReference>
<feature type="coiled-coil region" evidence="10">
    <location>
        <begin position="190"/>
        <end position="261"/>
    </location>
</feature>
<evidence type="ECO:0000256" key="8">
    <source>
        <dbReference type="ARBA" id="ARBA00023054"/>
    </source>
</evidence>
<evidence type="ECO:0000256" key="9">
    <source>
        <dbReference type="ARBA" id="ARBA00023136"/>
    </source>
</evidence>
<dbReference type="Pfam" id="PF08172">
    <property type="entry name" value="CASP_C"/>
    <property type="match status" value="1"/>
</dbReference>
<keyword evidence="5 12" id="KW-0812">Transmembrane</keyword>
<feature type="coiled-coil region" evidence="10">
    <location>
        <begin position="112"/>
        <end position="139"/>
    </location>
</feature>
<evidence type="ECO:0000256" key="2">
    <source>
        <dbReference type="ARBA" id="ARBA00006415"/>
    </source>
</evidence>
<dbReference type="InterPro" id="IPR012955">
    <property type="entry name" value="CASP_C"/>
</dbReference>
<evidence type="ECO:0000256" key="1">
    <source>
        <dbReference type="ARBA" id="ARBA00004409"/>
    </source>
</evidence>
<comment type="similarity">
    <text evidence="2">Belongs to the CASP family.</text>
</comment>
<evidence type="ECO:0000256" key="11">
    <source>
        <dbReference type="SAM" id="MobiDB-lite"/>
    </source>
</evidence>
<evidence type="ECO:0000256" key="6">
    <source>
        <dbReference type="ARBA" id="ARBA00022989"/>
    </source>
</evidence>
<dbReference type="EMBL" id="CABVLU010000005">
    <property type="protein sequence ID" value="VVT57389.1"/>
    <property type="molecule type" value="Genomic_DNA"/>
</dbReference>
<comment type="subcellular location">
    <subcellularLocation>
        <location evidence="1">Golgi apparatus membrane</location>
        <topology evidence="1">Single-pass type IV membrane protein</topology>
    </subcellularLocation>
</comment>
<evidence type="ECO:0000313" key="15">
    <source>
        <dbReference type="EMBL" id="VVT57389.1"/>
    </source>
</evidence>
<evidence type="ECO:0000256" key="4">
    <source>
        <dbReference type="ARBA" id="ARBA00022448"/>
    </source>
</evidence>
<dbReference type="Pfam" id="PF25398">
    <property type="entry name" value="CUX1_N"/>
    <property type="match status" value="1"/>
</dbReference>
<evidence type="ECO:0000313" key="16">
    <source>
        <dbReference type="Proteomes" id="UP000398389"/>
    </source>
</evidence>
<accession>A0A5E8C0J7</accession>
<keyword evidence="9 12" id="KW-0472">Membrane</keyword>
<feature type="region of interest" description="Disordered" evidence="11">
    <location>
        <begin position="1"/>
        <end position="31"/>
    </location>
</feature>
<evidence type="ECO:0000256" key="10">
    <source>
        <dbReference type="SAM" id="Coils"/>
    </source>
</evidence>
<feature type="compositionally biased region" description="Polar residues" evidence="11">
    <location>
        <begin position="17"/>
        <end position="31"/>
    </location>
</feature>
<dbReference type="PANTHER" id="PTHR14043">
    <property type="entry name" value="CCAAT DISPLACEMENT PROTEIN-RELATED"/>
    <property type="match status" value="1"/>
</dbReference>
<proteinExistence type="inferred from homology"/>
<dbReference type="GO" id="GO:0000139">
    <property type="term" value="C:Golgi membrane"/>
    <property type="evidence" value="ECO:0007669"/>
    <property type="project" value="UniProtKB-SubCell"/>
</dbReference>
<keyword evidence="16" id="KW-1185">Reference proteome</keyword>
<dbReference type="AlphaFoldDB" id="A0A5E8C0J7"/>
<feature type="compositionally biased region" description="Basic and acidic residues" evidence="11">
    <location>
        <begin position="1"/>
        <end position="11"/>
    </location>
</feature>
<evidence type="ECO:0000256" key="5">
    <source>
        <dbReference type="ARBA" id="ARBA00022692"/>
    </source>
</evidence>
<name>A0A5E8C0J7_9ASCO</name>
<protein>
    <recommendedName>
        <fullName evidence="3">Protein CASP</fullName>
    </recommendedName>
</protein>
<dbReference type="Proteomes" id="UP000398389">
    <property type="component" value="Unassembled WGS sequence"/>
</dbReference>
<evidence type="ECO:0000256" key="7">
    <source>
        <dbReference type="ARBA" id="ARBA00023034"/>
    </source>
</evidence>
<evidence type="ECO:0000259" key="13">
    <source>
        <dbReference type="Pfam" id="PF08172"/>
    </source>
</evidence>
<sequence length="750" mass="85433">MESHMSEDNKESPPAIQGTQETSLQSSASATEESIVENINLSIPDDKKVNPHTTPFEFALSTWSKIALSQLQRKLDDEGVEILQLQKNSIITRKELALRTKTFRKLSDEVKLTEIKSLLKLYQAEIDNLTQRSKFAESSFMNLYKLIAEAPDPVPLLEASVDSVLAASDVVKLSDENSMLVEKLNKCADYEQIKTKLKDLEVKSVELLNTKVLAKESELKAIFDEKERHWKERENDLQIQVQEAREQIKELRSNTEVLQARLSAKSQGHLADSITDKNTSKSTGRIAELELVASDLERANKRVLETEKRNVELRSELETVRSGTQNVEKIRELESHISDLERSNSILAAQLDTSRKSIAQSKSSFQKKIDSLSRDIEKELSENNLLKQKIDSMQDYESIKRELEILKSMEFDEESDDFKKKEIIHSFKDATDKFKDDEDYEFAENIEGSEHAKNSQSLERMMHTRNKKLVNEITQMRVLKISLENEVSQLQTRLTGCLKENSHLKQLSIKLEEDLAQTNDTFSKYGSTSGPAMSVVSGWGRSVIGNNSTSIKRSGRLSPTVSIVGGYEPNEMAMQSPPSPDYSILPIITQQRDRFRARNSELEEDLKKCWATISQLKKELDSVKRDNVELYEKARYASSYKRSTGNNSSKTKWTRAEESYRDMYEEGISPFQQFKGRESERALSKMGPAERALYSLTRTILVNRTSRNLFAGYCVALHLMVMSILMYGLTWHGNEFIPANNPVIDDSSTL</sequence>
<dbReference type="InterPro" id="IPR057476">
    <property type="entry name" value="Cux_N"/>
</dbReference>
<organism evidence="15 16">
    <name type="scientific">Magnusiomyces paraingens</name>
    <dbReference type="NCBI Taxonomy" id="2606893"/>
    <lineage>
        <taxon>Eukaryota</taxon>
        <taxon>Fungi</taxon>
        <taxon>Dikarya</taxon>
        <taxon>Ascomycota</taxon>
        <taxon>Saccharomycotina</taxon>
        <taxon>Dipodascomycetes</taxon>
        <taxon>Dipodascales</taxon>
        <taxon>Dipodascaceae</taxon>
        <taxon>Magnusiomyces</taxon>
    </lineage>
</organism>
<feature type="domain" description="CASP C-terminal" evidence="13">
    <location>
        <begin position="489"/>
        <end position="727"/>
    </location>
</feature>
<dbReference type="GO" id="GO:0006891">
    <property type="term" value="P:intra-Golgi vesicle-mediated transport"/>
    <property type="evidence" value="ECO:0007669"/>
    <property type="project" value="InterPro"/>
</dbReference>
<evidence type="ECO:0000259" key="14">
    <source>
        <dbReference type="Pfam" id="PF25398"/>
    </source>
</evidence>
<keyword evidence="4" id="KW-0813">Transport</keyword>
<keyword evidence="8 10" id="KW-0175">Coiled coil</keyword>
<keyword evidence="7" id="KW-0333">Golgi apparatus</keyword>
<dbReference type="OrthoDB" id="10257567at2759"/>
<feature type="transmembrane region" description="Helical" evidence="12">
    <location>
        <begin position="710"/>
        <end position="729"/>
    </location>
</feature>
<keyword evidence="6 12" id="KW-1133">Transmembrane helix</keyword>
<dbReference type="RefSeq" id="XP_031856276.1">
    <property type="nucleotide sequence ID" value="XM_032000385.1"/>
</dbReference>
<reference evidence="15 16" key="1">
    <citation type="submission" date="2019-09" db="EMBL/GenBank/DDBJ databases">
        <authorList>
            <person name="Brejova B."/>
        </authorList>
    </citation>
    <scope>NUCLEOTIDE SEQUENCE [LARGE SCALE GENOMIC DNA]</scope>
</reference>